<dbReference type="AlphaFoldDB" id="A0A8J7KAQ3"/>
<protein>
    <submittedName>
        <fullName evidence="2">Uncharacterized protein</fullName>
    </submittedName>
</protein>
<name>A0A8J7KAQ3_9GAMM</name>
<feature type="chain" id="PRO_5035206799" evidence="1">
    <location>
        <begin position="24"/>
        <end position="247"/>
    </location>
</feature>
<evidence type="ECO:0000313" key="3">
    <source>
        <dbReference type="Proteomes" id="UP000640333"/>
    </source>
</evidence>
<comment type="caution">
    <text evidence="2">The sequence shown here is derived from an EMBL/GenBank/DDBJ whole genome shotgun (WGS) entry which is preliminary data.</text>
</comment>
<sequence>MYVKTLRHLALLLATPLATQAVADIHTDYQNGVADAAFLAQSEIDTNLNAITPENKSLVWNADKTKVLVSTWKAQGAYDKFMKPYTKTSDNPAYAVWVTAVPQVHALCSAFLKTNADKSKQALDLRLKQYLGLSPDWNYDMFVEMWVSPDDMFRPCVDPQVNDKSCNLQFGDTTPKVKNIPDYQDFYSDLYYKSYRASAGVPWTGVGYTYDWGNPDSDVGASEYILVPGADYEIKRAVPTEQYCAAN</sequence>
<feature type="signal peptide" evidence="1">
    <location>
        <begin position="1"/>
        <end position="23"/>
    </location>
</feature>
<gene>
    <name evidence="2" type="ORF">IOQ59_13625</name>
</gene>
<dbReference type="Proteomes" id="UP000640333">
    <property type="component" value="Unassembled WGS sequence"/>
</dbReference>
<evidence type="ECO:0000313" key="2">
    <source>
        <dbReference type="EMBL" id="MBE9398296.1"/>
    </source>
</evidence>
<keyword evidence="1" id="KW-0732">Signal</keyword>
<dbReference type="EMBL" id="JADEYS010000013">
    <property type="protein sequence ID" value="MBE9398296.1"/>
    <property type="molecule type" value="Genomic_DNA"/>
</dbReference>
<keyword evidence="3" id="KW-1185">Reference proteome</keyword>
<proteinExistence type="predicted"/>
<organism evidence="2 3">
    <name type="scientific">Pontibacterium sinense</name>
    <dbReference type="NCBI Taxonomy" id="2781979"/>
    <lineage>
        <taxon>Bacteria</taxon>
        <taxon>Pseudomonadati</taxon>
        <taxon>Pseudomonadota</taxon>
        <taxon>Gammaproteobacteria</taxon>
        <taxon>Oceanospirillales</taxon>
        <taxon>Oceanospirillaceae</taxon>
        <taxon>Pontibacterium</taxon>
    </lineage>
</organism>
<reference evidence="2" key="1">
    <citation type="submission" date="2020-10" db="EMBL/GenBank/DDBJ databases">
        <title>Bacterium isolated from coastal waters sediment.</title>
        <authorList>
            <person name="Chen R.-J."/>
            <person name="Lu D.-C."/>
            <person name="Zhu K.-L."/>
            <person name="Du Z.-J."/>
        </authorList>
    </citation>
    <scope>NUCLEOTIDE SEQUENCE</scope>
    <source>
        <strain evidence="2">N1Y112</strain>
    </source>
</reference>
<evidence type="ECO:0000256" key="1">
    <source>
        <dbReference type="SAM" id="SignalP"/>
    </source>
</evidence>
<accession>A0A8J7KAQ3</accession>